<feature type="domain" description="FAD-binding 8" evidence="3">
    <location>
        <begin position="284"/>
        <end position="384"/>
    </location>
</feature>
<evidence type="ECO:0000313" key="5">
    <source>
        <dbReference type="Proteomes" id="UP000027920"/>
    </source>
</evidence>
<dbReference type="InterPro" id="IPR013112">
    <property type="entry name" value="FAD-bd_8"/>
</dbReference>
<keyword evidence="5" id="KW-1185">Reference proteome</keyword>
<name>A0A072NTH4_9EURO</name>
<feature type="transmembrane region" description="Helical" evidence="2">
    <location>
        <begin position="173"/>
        <end position="196"/>
    </location>
</feature>
<dbReference type="AlphaFoldDB" id="A0A072NTH4"/>
<dbReference type="GO" id="GO:0006879">
    <property type="term" value="P:intracellular iron ion homeostasis"/>
    <property type="evidence" value="ECO:0007669"/>
    <property type="project" value="TreeGrafter"/>
</dbReference>
<dbReference type="PANTHER" id="PTHR32361:SF26">
    <property type="entry name" value="FAD-BINDING 8 DOMAIN-CONTAINING PROTEIN-RELATED"/>
    <property type="match status" value="1"/>
</dbReference>
<proteinExistence type="predicted"/>
<dbReference type="GO" id="GO:0006826">
    <property type="term" value="P:iron ion transport"/>
    <property type="evidence" value="ECO:0007669"/>
    <property type="project" value="TreeGrafter"/>
</dbReference>
<reference evidence="4 5" key="1">
    <citation type="submission" date="2013-03" db="EMBL/GenBank/DDBJ databases">
        <title>The Genome Sequence of Exophiala aquamarina CBS 119918.</title>
        <authorList>
            <consortium name="The Broad Institute Genomics Platform"/>
            <person name="Cuomo C."/>
            <person name="de Hoog S."/>
            <person name="Gorbushina A."/>
            <person name="Walker B."/>
            <person name="Young S.K."/>
            <person name="Zeng Q."/>
            <person name="Gargeya S."/>
            <person name="Fitzgerald M."/>
            <person name="Haas B."/>
            <person name="Abouelleil A."/>
            <person name="Allen A.W."/>
            <person name="Alvarado L."/>
            <person name="Arachchi H.M."/>
            <person name="Berlin A.M."/>
            <person name="Chapman S.B."/>
            <person name="Gainer-Dewar J."/>
            <person name="Goldberg J."/>
            <person name="Griggs A."/>
            <person name="Gujja S."/>
            <person name="Hansen M."/>
            <person name="Howarth C."/>
            <person name="Imamovic A."/>
            <person name="Ireland A."/>
            <person name="Larimer J."/>
            <person name="McCowan C."/>
            <person name="Murphy C."/>
            <person name="Pearson M."/>
            <person name="Poon T.W."/>
            <person name="Priest M."/>
            <person name="Roberts A."/>
            <person name="Saif S."/>
            <person name="Shea T."/>
            <person name="Sisk P."/>
            <person name="Sykes S."/>
            <person name="Wortman J."/>
            <person name="Nusbaum C."/>
            <person name="Birren B."/>
        </authorList>
    </citation>
    <scope>NUCLEOTIDE SEQUENCE [LARGE SCALE GENOMIC DNA]</scope>
    <source>
        <strain evidence="4 5">CBS 119918</strain>
    </source>
</reference>
<keyword evidence="2" id="KW-0812">Transmembrane</keyword>
<evidence type="ECO:0000313" key="4">
    <source>
        <dbReference type="EMBL" id="KEF50946.1"/>
    </source>
</evidence>
<protein>
    <recommendedName>
        <fullName evidence="3">FAD-binding 8 domain-containing protein</fullName>
    </recommendedName>
</protein>
<evidence type="ECO:0000256" key="2">
    <source>
        <dbReference type="SAM" id="Phobius"/>
    </source>
</evidence>
<dbReference type="GO" id="GO:0005886">
    <property type="term" value="C:plasma membrane"/>
    <property type="evidence" value="ECO:0007669"/>
    <property type="project" value="TreeGrafter"/>
</dbReference>
<dbReference type="STRING" id="1182545.A0A072NTH4"/>
<keyword evidence="2" id="KW-0472">Membrane</keyword>
<dbReference type="VEuPathDB" id="FungiDB:A1O9_13008"/>
<feature type="transmembrane region" description="Helical" evidence="2">
    <location>
        <begin position="62"/>
        <end position="82"/>
    </location>
</feature>
<dbReference type="RefSeq" id="XP_013253536.1">
    <property type="nucleotide sequence ID" value="XM_013398082.1"/>
</dbReference>
<dbReference type="Pfam" id="PF08022">
    <property type="entry name" value="FAD_binding_8"/>
    <property type="match status" value="1"/>
</dbReference>
<sequence length="493" mass="55071">MDPVEAYAVAAVGCIAAQGVASRLSARSLQRRWPRLDRFWCRHFLYPRLIHRHGWIGPWTRAEVVVLTIYLIGTATAVAYGWPAREELRRRLGGLAMVNAVPLYFGTTHDLPATILGLSLPQYGRAHRTVSGVFVSLGAVHSWLAWRQVEKLQGPAGWTWNLLVGKWLATRRMLLTGALEIVAALLSILFMALLPLRTRAYEPFLRGHQGLGLACLVGLWRHAGPRLDPPHFQVPQIAVLVATIALGLPVPWDLCRLVWRNRIVARVLARMLDRKWPSAVGTVYGQGDSMMGITVSSVARFDLGLGQYVHLVGLRTSALSIFQSHPFMAFRAAEDGDVGLLVEKRASFTANLFRHPTLASPSSTEIQPAVDRHIPVLLYGPYGRRISLGGFDHLLVVAEGPSRIVSILPYLLNLAHSHQGRVHTMSIVWQLRDAGKLHLVRLRLVRVPIIPAGQIEHCRRVLDDLRIKVRGHHSLVSRRTQPHGVRRDWTLLT</sequence>
<dbReference type="InterPro" id="IPR051410">
    <property type="entry name" value="Ferric/Cupric_Reductase"/>
</dbReference>
<keyword evidence="2" id="KW-1133">Transmembrane helix</keyword>
<dbReference type="HOGENOM" id="CLU_010365_8_1_1"/>
<evidence type="ECO:0000256" key="1">
    <source>
        <dbReference type="ARBA" id="ARBA00022448"/>
    </source>
</evidence>
<accession>A0A072NTH4</accession>
<dbReference type="Proteomes" id="UP000027920">
    <property type="component" value="Unassembled WGS sequence"/>
</dbReference>
<dbReference type="GO" id="GO:0000293">
    <property type="term" value="F:ferric-chelate reductase activity"/>
    <property type="evidence" value="ECO:0007669"/>
    <property type="project" value="TreeGrafter"/>
</dbReference>
<evidence type="ECO:0000259" key="3">
    <source>
        <dbReference type="Pfam" id="PF08022"/>
    </source>
</evidence>
<dbReference type="GeneID" id="25287901"/>
<organism evidence="4 5">
    <name type="scientific">Exophiala aquamarina CBS 119918</name>
    <dbReference type="NCBI Taxonomy" id="1182545"/>
    <lineage>
        <taxon>Eukaryota</taxon>
        <taxon>Fungi</taxon>
        <taxon>Dikarya</taxon>
        <taxon>Ascomycota</taxon>
        <taxon>Pezizomycotina</taxon>
        <taxon>Eurotiomycetes</taxon>
        <taxon>Chaetothyriomycetidae</taxon>
        <taxon>Chaetothyriales</taxon>
        <taxon>Herpotrichiellaceae</taxon>
        <taxon>Exophiala</taxon>
    </lineage>
</organism>
<dbReference type="GO" id="GO:0015677">
    <property type="term" value="P:copper ion import"/>
    <property type="evidence" value="ECO:0007669"/>
    <property type="project" value="TreeGrafter"/>
</dbReference>
<dbReference type="PANTHER" id="PTHR32361">
    <property type="entry name" value="FERRIC/CUPRIC REDUCTASE TRANSMEMBRANE COMPONENT"/>
    <property type="match status" value="1"/>
</dbReference>
<dbReference type="OrthoDB" id="4112385at2759"/>
<comment type="caution">
    <text evidence="4">The sequence shown here is derived from an EMBL/GenBank/DDBJ whole genome shotgun (WGS) entry which is preliminary data.</text>
</comment>
<keyword evidence="1" id="KW-0813">Transport</keyword>
<gene>
    <name evidence="4" type="ORF">A1O9_13008</name>
</gene>
<dbReference type="EMBL" id="AMGV01000041">
    <property type="protein sequence ID" value="KEF50946.1"/>
    <property type="molecule type" value="Genomic_DNA"/>
</dbReference>